<protein>
    <submittedName>
        <fullName evidence="1">Uncharacterized protein</fullName>
    </submittedName>
</protein>
<sequence length="113" mass="12806">MIALLPLFRVVVDSFWFVGTDVLQLRTLGFQSPEVRGLAPSFLEDYLQHHSPESSSFQPRENDGEMVRDLRIYGIYACTFRKMRSDISVLGYLGNAMQSMLRAVTATSGLKRT</sequence>
<proteinExistence type="predicted"/>
<comment type="caution">
    <text evidence="1">The sequence shown here is derived from an EMBL/GenBank/DDBJ whole genome shotgun (WGS) entry which is preliminary data.</text>
</comment>
<gene>
    <name evidence="1" type="ORF">LWI28_014210</name>
</gene>
<evidence type="ECO:0000313" key="2">
    <source>
        <dbReference type="Proteomes" id="UP001064489"/>
    </source>
</evidence>
<reference evidence="1" key="2">
    <citation type="submission" date="2023-02" db="EMBL/GenBank/DDBJ databases">
        <authorList>
            <person name="Swenson N.G."/>
            <person name="Wegrzyn J.L."/>
            <person name="Mcevoy S.L."/>
        </authorList>
    </citation>
    <scope>NUCLEOTIDE SEQUENCE</scope>
    <source>
        <strain evidence="1">91603</strain>
        <tissue evidence="1">Leaf</tissue>
    </source>
</reference>
<organism evidence="1 2">
    <name type="scientific">Acer negundo</name>
    <name type="common">Box elder</name>
    <dbReference type="NCBI Taxonomy" id="4023"/>
    <lineage>
        <taxon>Eukaryota</taxon>
        <taxon>Viridiplantae</taxon>
        <taxon>Streptophyta</taxon>
        <taxon>Embryophyta</taxon>
        <taxon>Tracheophyta</taxon>
        <taxon>Spermatophyta</taxon>
        <taxon>Magnoliopsida</taxon>
        <taxon>eudicotyledons</taxon>
        <taxon>Gunneridae</taxon>
        <taxon>Pentapetalae</taxon>
        <taxon>rosids</taxon>
        <taxon>malvids</taxon>
        <taxon>Sapindales</taxon>
        <taxon>Sapindaceae</taxon>
        <taxon>Hippocastanoideae</taxon>
        <taxon>Acereae</taxon>
        <taxon>Acer</taxon>
    </lineage>
</organism>
<reference evidence="1" key="1">
    <citation type="journal article" date="2022" name="Plant J.">
        <title>Strategies of tolerance reflected in two North American maple genomes.</title>
        <authorList>
            <person name="McEvoy S.L."/>
            <person name="Sezen U.U."/>
            <person name="Trouern-Trend A."/>
            <person name="McMahon S.M."/>
            <person name="Schaberg P.G."/>
            <person name="Yang J."/>
            <person name="Wegrzyn J.L."/>
            <person name="Swenson N.G."/>
        </authorList>
    </citation>
    <scope>NUCLEOTIDE SEQUENCE</scope>
    <source>
        <strain evidence="1">91603</strain>
    </source>
</reference>
<name>A0AAD5NXC4_ACENE</name>
<dbReference type="AlphaFoldDB" id="A0AAD5NXC4"/>
<evidence type="ECO:0000313" key="1">
    <source>
        <dbReference type="EMBL" id="KAI9186153.1"/>
    </source>
</evidence>
<dbReference type="EMBL" id="JAJSOW010000100">
    <property type="protein sequence ID" value="KAI9186153.1"/>
    <property type="molecule type" value="Genomic_DNA"/>
</dbReference>
<dbReference type="Proteomes" id="UP001064489">
    <property type="component" value="Chromosome 3"/>
</dbReference>
<keyword evidence="2" id="KW-1185">Reference proteome</keyword>
<accession>A0AAD5NXC4</accession>